<comment type="subcellular location">
    <subcellularLocation>
        <location evidence="1">Cell membrane</location>
        <topology evidence="1">Peripheral membrane protein</topology>
    </subcellularLocation>
</comment>
<dbReference type="InterPro" id="IPR043148">
    <property type="entry name" value="TagF_C"/>
</dbReference>
<name>A0ABZ0Q1G5_9LACO</name>
<dbReference type="RefSeq" id="WP_063697574.1">
    <property type="nucleotide sequence ID" value="NZ_BBIM01000029.1"/>
</dbReference>
<dbReference type="PANTHER" id="PTHR37316:SF1">
    <property type="entry name" value="TEICHOIC ACID GLYCEROL-PHOSPHATE PRIMASE"/>
    <property type="match status" value="1"/>
</dbReference>
<dbReference type="Gene3D" id="3.40.50.12580">
    <property type="match status" value="1"/>
</dbReference>
<dbReference type="Gene3D" id="3.40.50.11820">
    <property type="match status" value="1"/>
</dbReference>
<organism evidence="7 8">
    <name type="scientific">Pediococcus inopinatus</name>
    <dbReference type="NCBI Taxonomy" id="114090"/>
    <lineage>
        <taxon>Bacteria</taxon>
        <taxon>Bacillati</taxon>
        <taxon>Bacillota</taxon>
        <taxon>Bacilli</taxon>
        <taxon>Lactobacillales</taxon>
        <taxon>Lactobacillaceae</taxon>
        <taxon>Pediococcus</taxon>
    </lineage>
</organism>
<sequence>MKIIYTFLVRLCSLLFIWQKKSQISYLMSFGNNQDFVRQLAKQVNPRTLHVYYQKEVSQSIVPLKNVANIRFSVLDNGPQLFLKVIPGLMRSKLIVIDNYFPFLGSLSKTKNIRISQIWHANGAIKEFGFNDPMTSQRTASDQIRFQRVYNAMDDIVVGSEKMADTFQLNYRLNGEQIRRLGYPRSDKFLNEKWIHKVQATFFENYPELKNKHLILYAPTYRKDSQFAFAPDFKNLQLPKNTILILRLHPHLQAMEKSWEERMPFITSIDAKITTDELLTVVETLITDYSSILFDYTLLKNARKIGLFTFDQLEFSKTVGLRSDFSTEFQSIVIKDVNQLTDFLAKSDNNQAMIEKLNYDWNQFNDGAATKRTINFLLKRSDL</sequence>
<reference evidence="8" key="1">
    <citation type="submission" date="2024-06" db="EMBL/GenBank/DDBJ databases">
        <authorList>
            <person name="Chang H.C."/>
            <person name="Mun S.Y."/>
        </authorList>
    </citation>
    <scope>NUCLEOTIDE SEQUENCE [LARGE SCALE GENOMIC DNA]</scope>
    <source>
        <strain evidence="8">KT1</strain>
    </source>
</reference>
<evidence type="ECO:0000256" key="4">
    <source>
        <dbReference type="ARBA" id="ARBA00022679"/>
    </source>
</evidence>
<keyword evidence="3" id="KW-1003">Cell membrane</keyword>
<evidence type="ECO:0000256" key="2">
    <source>
        <dbReference type="ARBA" id="ARBA00010488"/>
    </source>
</evidence>
<gene>
    <name evidence="7" type="ORF">N6G96_05620</name>
</gene>
<keyword evidence="4" id="KW-0808">Transferase</keyword>
<dbReference type="PANTHER" id="PTHR37316">
    <property type="entry name" value="TEICHOIC ACID GLYCEROL-PHOSPHATE PRIMASE"/>
    <property type="match status" value="1"/>
</dbReference>
<evidence type="ECO:0000256" key="6">
    <source>
        <dbReference type="ARBA" id="ARBA00023136"/>
    </source>
</evidence>
<keyword evidence="8" id="KW-1185">Reference proteome</keyword>
<dbReference type="EMBL" id="CP104778">
    <property type="protein sequence ID" value="WPC20785.1"/>
    <property type="molecule type" value="Genomic_DNA"/>
</dbReference>
<dbReference type="InterPro" id="IPR043149">
    <property type="entry name" value="TagF_N"/>
</dbReference>
<dbReference type="Pfam" id="PF04464">
    <property type="entry name" value="Glyphos_transf"/>
    <property type="match status" value="1"/>
</dbReference>
<comment type="similarity">
    <text evidence="2">Belongs to the CDP-glycerol glycerophosphotransferase family.</text>
</comment>
<keyword evidence="5" id="KW-0777">Teichoic acid biosynthesis</keyword>
<proteinExistence type="inferred from homology"/>
<dbReference type="InterPro" id="IPR051612">
    <property type="entry name" value="Teichoic_Acid_Biosynth"/>
</dbReference>
<evidence type="ECO:0000256" key="5">
    <source>
        <dbReference type="ARBA" id="ARBA00022944"/>
    </source>
</evidence>
<evidence type="ECO:0000256" key="3">
    <source>
        <dbReference type="ARBA" id="ARBA00022475"/>
    </source>
</evidence>
<dbReference type="InterPro" id="IPR007554">
    <property type="entry name" value="Glycerophosphate_synth"/>
</dbReference>
<dbReference type="Proteomes" id="UP001302696">
    <property type="component" value="Chromosome"/>
</dbReference>
<evidence type="ECO:0000256" key="1">
    <source>
        <dbReference type="ARBA" id="ARBA00004202"/>
    </source>
</evidence>
<accession>A0ABZ0Q1G5</accession>
<evidence type="ECO:0000313" key="8">
    <source>
        <dbReference type="Proteomes" id="UP001302696"/>
    </source>
</evidence>
<evidence type="ECO:0000313" key="7">
    <source>
        <dbReference type="EMBL" id="WPC20785.1"/>
    </source>
</evidence>
<keyword evidence="6" id="KW-0472">Membrane</keyword>
<protein>
    <submittedName>
        <fullName evidence="7">CDP-glycerol glycerophosphotransferase family protein</fullName>
    </submittedName>
</protein>